<gene>
    <name evidence="1" type="ORF">AAG570_010087</name>
</gene>
<organism evidence="1 2">
    <name type="scientific">Ranatra chinensis</name>
    <dbReference type="NCBI Taxonomy" id="642074"/>
    <lineage>
        <taxon>Eukaryota</taxon>
        <taxon>Metazoa</taxon>
        <taxon>Ecdysozoa</taxon>
        <taxon>Arthropoda</taxon>
        <taxon>Hexapoda</taxon>
        <taxon>Insecta</taxon>
        <taxon>Pterygota</taxon>
        <taxon>Neoptera</taxon>
        <taxon>Paraneoptera</taxon>
        <taxon>Hemiptera</taxon>
        <taxon>Heteroptera</taxon>
        <taxon>Panheteroptera</taxon>
        <taxon>Nepomorpha</taxon>
        <taxon>Nepidae</taxon>
        <taxon>Ranatrinae</taxon>
        <taxon>Ranatra</taxon>
    </lineage>
</organism>
<evidence type="ECO:0000313" key="2">
    <source>
        <dbReference type="Proteomes" id="UP001558652"/>
    </source>
</evidence>
<reference evidence="1 2" key="1">
    <citation type="submission" date="2024-07" db="EMBL/GenBank/DDBJ databases">
        <title>Chromosome-level genome assembly of the water stick insect Ranatra chinensis (Heteroptera: Nepidae).</title>
        <authorList>
            <person name="Liu X."/>
        </authorList>
    </citation>
    <scope>NUCLEOTIDE SEQUENCE [LARGE SCALE GENOMIC DNA]</scope>
    <source>
        <strain evidence="1">Cailab_2021Rc</strain>
        <tissue evidence="1">Muscle</tissue>
    </source>
</reference>
<dbReference type="AlphaFoldDB" id="A0ABD0YLR2"/>
<sequence>LHRVAIIVLYPQIPLHIGHPIPYPDILDFFVTSGIRSVYSTAHVLHDISSDHSPVLLTTSLDPIEILLPPIPTPGPAVWESFQKTLNSQIDLLISLKTLKK</sequence>
<protein>
    <recommendedName>
        <fullName evidence="3">RNA-directed DNA polymerase from mobile element jockey</fullName>
    </recommendedName>
</protein>
<name>A0ABD0YLR2_9HEMI</name>
<keyword evidence="2" id="KW-1185">Reference proteome</keyword>
<feature type="non-terminal residue" evidence="1">
    <location>
        <position position="1"/>
    </location>
</feature>
<evidence type="ECO:0008006" key="3">
    <source>
        <dbReference type="Google" id="ProtNLM"/>
    </source>
</evidence>
<accession>A0ABD0YLR2</accession>
<comment type="caution">
    <text evidence="1">The sequence shown here is derived from an EMBL/GenBank/DDBJ whole genome shotgun (WGS) entry which is preliminary data.</text>
</comment>
<proteinExistence type="predicted"/>
<evidence type="ECO:0000313" key="1">
    <source>
        <dbReference type="EMBL" id="KAL1132130.1"/>
    </source>
</evidence>
<dbReference type="Proteomes" id="UP001558652">
    <property type="component" value="Unassembled WGS sequence"/>
</dbReference>
<dbReference type="EMBL" id="JBFDAA010000005">
    <property type="protein sequence ID" value="KAL1132130.1"/>
    <property type="molecule type" value="Genomic_DNA"/>
</dbReference>